<protein>
    <submittedName>
        <fullName evidence="9">Growth/differentiation factor 15</fullName>
    </submittedName>
</protein>
<dbReference type="GO" id="GO:0005125">
    <property type="term" value="F:cytokine activity"/>
    <property type="evidence" value="ECO:0007669"/>
    <property type="project" value="TreeGrafter"/>
</dbReference>
<dbReference type="PRINTS" id="PR00669">
    <property type="entry name" value="INHIBINA"/>
</dbReference>
<dbReference type="AlphaFoldDB" id="A0A4Z2IIS3"/>
<dbReference type="InterPro" id="IPR001839">
    <property type="entry name" value="TGF-b_C"/>
</dbReference>
<dbReference type="SMART" id="SM00204">
    <property type="entry name" value="TGFB"/>
    <property type="match status" value="1"/>
</dbReference>
<gene>
    <name evidence="9" type="primary">Gdf15</name>
    <name evidence="9" type="ORF">EYF80_012711</name>
</gene>
<reference evidence="9 10" key="1">
    <citation type="submission" date="2019-03" db="EMBL/GenBank/DDBJ databases">
        <title>First draft genome of Liparis tanakae, snailfish: a comprehensive survey of snailfish specific genes.</title>
        <authorList>
            <person name="Kim W."/>
            <person name="Song I."/>
            <person name="Jeong J.-H."/>
            <person name="Kim D."/>
            <person name="Kim S."/>
            <person name="Ryu S."/>
            <person name="Song J.Y."/>
            <person name="Lee S.K."/>
        </authorList>
    </citation>
    <scope>NUCLEOTIDE SEQUENCE [LARGE SCALE GENOMIC DNA]</scope>
    <source>
        <tissue evidence="9">Muscle</tissue>
    </source>
</reference>
<dbReference type="InterPro" id="IPR015615">
    <property type="entry name" value="TGF-beta-rel"/>
</dbReference>
<dbReference type="SUPFAM" id="SSF57501">
    <property type="entry name" value="Cystine-knot cytokines"/>
    <property type="match status" value="1"/>
</dbReference>
<dbReference type="Proteomes" id="UP000314294">
    <property type="component" value="Unassembled WGS sequence"/>
</dbReference>
<comment type="similarity">
    <text evidence="2 6">Belongs to the TGF-beta family.</text>
</comment>
<accession>A0A4Z2IIS3</accession>
<dbReference type="InterPro" id="IPR017948">
    <property type="entry name" value="TGFb_CS"/>
</dbReference>
<dbReference type="InterPro" id="IPR029034">
    <property type="entry name" value="Cystine-knot_cytokine"/>
</dbReference>
<dbReference type="OrthoDB" id="10030979at2759"/>
<evidence type="ECO:0000256" key="3">
    <source>
        <dbReference type="ARBA" id="ARBA00022525"/>
    </source>
</evidence>
<keyword evidence="3" id="KW-0964">Secreted</keyword>
<evidence type="ECO:0000256" key="2">
    <source>
        <dbReference type="ARBA" id="ARBA00006656"/>
    </source>
</evidence>
<dbReference type="EMBL" id="SRLO01000087">
    <property type="protein sequence ID" value="TNN77073.1"/>
    <property type="molecule type" value="Genomic_DNA"/>
</dbReference>
<sequence length="450" mass="50983">MLRSVLSPCRSMSPPRCCCCSNTPTSPGRAGHSGHEDEGRERLAGRSEESRPHVAHQGTADADRTHGERVLLLEAVKTGILGSLGMDTEPRPTRKASEEDQRRMYQLYREKLREMRGNSSQLMRKTWQSTMSTVLFPATVDSIKAVRRGGNPNPHAGQRMQWYRAVFHKKNNIQTELTLTRAKLKISWEILDKPTSVQPETRQAIHVKVNRRTPMNSARTHMNSPIRTNVSSTQDVMLDISPEVKRWLRTDVGKALVVDVGIAVLMKDALQASPTISLELGLAPPKRARKTRLPRSNMEDVCSEHGWCCRKSVTVSFRDIGWTDWVVAPSEYTMHFCDGTCPHNYKPASMHTQVKSRLHLLSKGGSPRPCCVPAAYEPMVLMHYDSRGKLTLTPFDDLISRCAARLRYTPAQRREHAKPRQLRQVGQRQQCRYKKVAELAFKIKEAMSQN</sequence>
<evidence type="ECO:0000313" key="9">
    <source>
        <dbReference type="EMBL" id="TNN77073.1"/>
    </source>
</evidence>
<keyword evidence="10" id="KW-1185">Reference proteome</keyword>
<comment type="caution">
    <text evidence="9">The sequence shown here is derived from an EMBL/GenBank/DDBJ whole genome shotgun (WGS) entry which is preliminary data.</text>
</comment>
<evidence type="ECO:0000256" key="6">
    <source>
        <dbReference type="RuleBase" id="RU000354"/>
    </source>
</evidence>
<feature type="compositionally biased region" description="Basic and acidic residues" evidence="7">
    <location>
        <begin position="33"/>
        <end position="52"/>
    </location>
</feature>
<dbReference type="Gene3D" id="2.10.90.10">
    <property type="entry name" value="Cystine-knot cytokines"/>
    <property type="match status" value="1"/>
</dbReference>
<feature type="domain" description="TGF-beta family profile" evidence="8">
    <location>
        <begin position="289"/>
        <end position="405"/>
    </location>
</feature>
<dbReference type="PANTHER" id="PTHR11848:SF78">
    <property type="entry name" value="GROWTH_DIFFERENTIATION FACTOR 15"/>
    <property type="match status" value="1"/>
</dbReference>
<keyword evidence="4 6" id="KW-0339">Growth factor</keyword>
<feature type="region of interest" description="Disordered" evidence="7">
    <location>
        <begin position="24"/>
        <end position="67"/>
    </location>
</feature>
<evidence type="ECO:0000256" key="4">
    <source>
        <dbReference type="ARBA" id="ARBA00023030"/>
    </source>
</evidence>
<dbReference type="GO" id="GO:0008083">
    <property type="term" value="F:growth factor activity"/>
    <property type="evidence" value="ECO:0007669"/>
    <property type="project" value="UniProtKB-KW"/>
</dbReference>
<name>A0A4Z2IIS3_9TELE</name>
<organism evidence="9 10">
    <name type="scientific">Liparis tanakae</name>
    <name type="common">Tanaka's snailfish</name>
    <dbReference type="NCBI Taxonomy" id="230148"/>
    <lineage>
        <taxon>Eukaryota</taxon>
        <taxon>Metazoa</taxon>
        <taxon>Chordata</taxon>
        <taxon>Craniata</taxon>
        <taxon>Vertebrata</taxon>
        <taxon>Euteleostomi</taxon>
        <taxon>Actinopterygii</taxon>
        <taxon>Neopterygii</taxon>
        <taxon>Teleostei</taxon>
        <taxon>Neoteleostei</taxon>
        <taxon>Acanthomorphata</taxon>
        <taxon>Eupercaria</taxon>
        <taxon>Perciformes</taxon>
        <taxon>Cottioidei</taxon>
        <taxon>Cottales</taxon>
        <taxon>Liparidae</taxon>
        <taxon>Liparis</taxon>
    </lineage>
</organism>
<dbReference type="PROSITE" id="PS51362">
    <property type="entry name" value="TGF_BETA_2"/>
    <property type="match status" value="1"/>
</dbReference>
<evidence type="ECO:0000256" key="7">
    <source>
        <dbReference type="SAM" id="MobiDB-lite"/>
    </source>
</evidence>
<evidence type="ECO:0000256" key="1">
    <source>
        <dbReference type="ARBA" id="ARBA00004613"/>
    </source>
</evidence>
<evidence type="ECO:0000259" key="8">
    <source>
        <dbReference type="PROSITE" id="PS51362"/>
    </source>
</evidence>
<dbReference type="Pfam" id="PF00019">
    <property type="entry name" value="TGF_beta"/>
    <property type="match status" value="1"/>
</dbReference>
<proteinExistence type="inferred from homology"/>
<dbReference type="PANTHER" id="PTHR11848">
    <property type="entry name" value="TGF-BETA FAMILY"/>
    <property type="match status" value="1"/>
</dbReference>
<dbReference type="GO" id="GO:0005615">
    <property type="term" value="C:extracellular space"/>
    <property type="evidence" value="ECO:0007669"/>
    <property type="project" value="TreeGrafter"/>
</dbReference>
<evidence type="ECO:0000313" key="10">
    <source>
        <dbReference type="Proteomes" id="UP000314294"/>
    </source>
</evidence>
<dbReference type="CDD" id="cd19376">
    <property type="entry name" value="TGF_beta_GDF15"/>
    <property type="match status" value="1"/>
</dbReference>
<dbReference type="PROSITE" id="PS00250">
    <property type="entry name" value="TGF_BETA_1"/>
    <property type="match status" value="1"/>
</dbReference>
<evidence type="ECO:0000256" key="5">
    <source>
        <dbReference type="ARBA" id="ARBA00023157"/>
    </source>
</evidence>
<dbReference type="Gene3D" id="2.60.120.970">
    <property type="match status" value="1"/>
</dbReference>
<keyword evidence="5" id="KW-1015">Disulfide bond</keyword>
<comment type="subcellular location">
    <subcellularLocation>
        <location evidence="1">Secreted</location>
    </subcellularLocation>
</comment>